<comment type="caution">
    <text evidence="1">The sequence shown here is derived from an EMBL/GenBank/DDBJ whole genome shotgun (WGS) entry which is preliminary data.</text>
</comment>
<proteinExistence type="predicted"/>
<sequence length="327" mass="36168">MFAPTNTESGGGRCEDNVIQSNIHARTSEAGGRELRCAVVPFRGSGYSSIHVVWRDFTPVELRIPIHAISYHRETGTGGPFRGPGDKTVDNIEPSVERMSNRHQDDDALRPVCVRILPQTWTWTWTWTPKCKVNGAESETKGGTGVGISDTPLYIHRSLSPSATGPQMCWTLVPAPERPQYQTGIKNQTTSVRESDLGPPPRPHHPVIDLAVHPYQLSAPRRRFIFIPECSAASPLLLSLDSESDGRATGAHYMARTIESGTTLELRRYPTHACEAGRYSFHSVVITQDGMIKGDGLERMEGGMEEKMKRLGFSYLLEKEVRKAGAC</sequence>
<dbReference type="EMBL" id="JARJLG010000029">
    <property type="protein sequence ID" value="KAJ7767869.1"/>
    <property type="molecule type" value="Genomic_DNA"/>
</dbReference>
<name>A0AAD7JM75_9AGAR</name>
<accession>A0AAD7JM75</accession>
<protein>
    <submittedName>
        <fullName evidence="1">Uncharacterized protein</fullName>
    </submittedName>
</protein>
<evidence type="ECO:0000313" key="1">
    <source>
        <dbReference type="EMBL" id="KAJ7767869.1"/>
    </source>
</evidence>
<gene>
    <name evidence="1" type="ORF">DFH07DRAFT_769397</name>
</gene>
<evidence type="ECO:0000313" key="2">
    <source>
        <dbReference type="Proteomes" id="UP001215280"/>
    </source>
</evidence>
<reference evidence="1" key="1">
    <citation type="submission" date="2023-03" db="EMBL/GenBank/DDBJ databases">
        <title>Massive genome expansion in bonnet fungi (Mycena s.s.) driven by repeated elements and novel gene families across ecological guilds.</title>
        <authorList>
            <consortium name="Lawrence Berkeley National Laboratory"/>
            <person name="Harder C.B."/>
            <person name="Miyauchi S."/>
            <person name="Viragh M."/>
            <person name="Kuo A."/>
            <person name="Thoen E."/>
            <person name="Andreopoulos B."/>
            <person name="Lu D."/>
            <person name="Skrede I."/>
            <person name="Drula E."/>
            <person name="Henrissat B."/>
            <person name="Morin E."/>
            <person name="Kohler A."/>
            <person name="Barry K."/>
            <person name="LaButti K."/>
            <person name="Morin E."/>
            <person name="Salamov A."/>
            <person name="Lipzen A."/>
            <person name="Mereny Z."/>
            <person name="Hegedus B."/>
            <person name="Baldrian P."/>
            <person name="Stursova M."/>
            <person name="Weitz H."/>
            <person name="Taylor A."/>
            <person name="Grigoriev I.V."/>
            <person name="Nagy L.G."/>
            <person name="Martin F."/>
            <person name="Kauserud H."/>
        </authorList>
    </citation>
    <scope>NUCLEOTIDE SEQUENCE</scope>
    <source>
        <strain evidence="1">CBHHK188m</strain>
    </source>
</reference>
<organism evidence="1 2">
    <name type="scientific">Mycena maculata</name>
    <dbReference type="NCBI Taxonomy" id="230809"/>
    <lineage>
        <taxon>Eukaryota</taxon>
        <taxon>Fungi</taxon>
        <taxon>Dikarya</taxon>
        <taxon>Basidiomycota</taxon>
        <taxon>Agaricomycotina</taxon>
        <taxon>Agaricomycetes</taxon>
        <taxon>Agaricomycetidae</taxon>
        <taxon>Agaricales</taxon>
        <taxon>Marasmiineae</taxon>
        <taxon>Mycenaceae</taxon>
        <taxon>Mycena</taxon>
    </lineage>
</organism>
<dbReference type="Proteomes" id="UP001215280">
    <property type="component" value="Unassembled WGS sequence"/>
</dbReference>
<keyword evidence="2" id="KW-1185">Reference proteome</keyword>
<dbReference type="AlphaFoldDB" id="A0AAD7JM75"/>